<sequence>MKKVTIADVAKEARVSIKTVSNVINDAGSMRPETRQRVKDTIARLGYTVNYSARSLKTGMTKLIGLAVMDFDQPWASMYAGEIIKAARKRGYGVVIDTYGGGGLDSIIAETYRVNADGWIYYPDRPLADGGRVLKQRYPIVLTGESLSHGLVDSVTMPNFQPIREITAMLIGQGVECVGLIGAPDDLVREGRLGDVLALREGTRQLRTQGYYRAFADAGAVVDTDVIVGGERWDVNGGIRGAVHLLSVPAFRDARSRAVVCLNDALALGALHAFKEHGWRIPDDVQISGFDDIEESRHCDPALTTVNSHLDRYAEYAVDMLIERIMGDTRAVRAVSTDYVIERRGTTTFGAVRSGAAGGLS</sequence>
<dbReference type="SUPFAM" id="SSF47413">
    <property type="entry name" value="lambda repressor-like DNA-binding domains"/>
    <property type="match status" value="1"/>
</dbReference>
<dbReference type="Gene3D" id="3.40.50.2300">
    <property type="match status" value="2"/>
</dbReference>
<keyword evidence="2" id="KW-0238">DNA-binding</keyword>
<dbReference type="AlphaFoldDB" id="A0A087DK30"/>
<dbReference type="PANTHER" id="PTHR30146">
    <property type="entry name" value="LACI-RELATED TRANSCRIPTIONAL REPRESSOR"/>
    <property type="match status" value="1"/>
</dbReference>
<dbReference type="GO" id="GO:0003700">
    <property type="term" value="F:DNA-binding transcription factor activity"/>
    <property type="evidence" value="ECO:0007669"/>
    <property type="project" value="TreeGrafter"/>
</dbReference>
<evidence type="ECO:0000256" key="2">
    <source>
        <dbReference type="ARBA" id="ARBA00023125"/>
    </source>
</evidence>
<dbReference type="InterPro" id="IPR046335">
    <property type="entry name" value="LacI/GalR-like_sensor"/>
</dbReference>
<dbReference type="PROSITE" id="PS00356">
    <property type="entry name" value="HTH_LACI_1"/>
    <property type="match status" value="1"/>
</dbReference>
<dbReference type="CDD" id="cd06267">
    <property type="entry name" value="PBP1_LacI_sugar_binding-like"/>
    <property type="match status" value="1"/>
</dbReference>
<dbReference type="Gene3D" id="1.10.260.40">
    <property type="entry name" value="lambda repressor-like DNA-binding domains"/>
    <property type="match status" value="1"/>
</dbReference>
<dbReference type="GO" id="GO:0000976">
    <property type="term" value="F:transcription cis-regulatory region binding"/>
    <property type="evidence" value="ECO:0007669"/>
    <property type="project" value="TreeGrafter"/>
</dbReference>
<dbReference type="Proteomes" id="UP000029033">
    <property type="component" value="Unassembled WGS sequence"/>
</dbReference>
<dbReference type="SMART" id="SM00354">
    <property type="entry name" value="HTH_LACI"/>
    <property type="match status" value="1"/>
</dbReference>
<name>A0A087DK30_9BIFI</name>
<evidence type="ECO:0000313" key="5">
    <source>
        <dbReference type="EMBL" id="KFI95880.1"/>
    </source>
</evidence>
<reference evidence="5 6" key="1">
    <citation type="submission" date="2014-03" db="EMBL/GenBank/DDBJ databases">
        <title>Genomics of Bifidobacteria.</title>
        <authorList>
            <person name="Ventura M."/>
            <person name="Milani C."/>
            <person name="Lugli G.A."/>
        </authorList>
    </citation>
    <scope>NUCLEOTIDE SEQUENCE [LARGE SCALE GENOMIC DNA]</scope>
    <source>
        <strain evidence="5 6">LMG 21589</strain>
    </source>
</reference>
<dbReference type="SUPFAM" id="SSF53822">
    <property type="entry name" value="Periplasmic binding protein-like I"/>
    <property type="match status" value="1"/>
</dbReference>
<feature type="domain" description="HTH lacI-type" evidence="4">
    <location>
        <begin position="4"/>
        <end position="58"/>
    </location>
</feature>
<comment type="caution">
    <text evidence="5">The sequence shown here is derived from an EMBL/GenBank/DDBJ whole genome shotgun (WGS) entry which is preliminary data.</text>
</comment>
<dbReference type="InterPro" id="IPR028082">
    <property type="entry name" value="Peripla_BP_I"/>
</dbReference>
<dbReference type="eggNOG" id="COG1609">
    <property type="taxonomic scope" value="Bacteria"/>
</dbReference>
<dbReference type="RefSeq" id="WP_046725968.1">
    <property type="nucleotide sequence ID" value="NZ_CAUPKV010000026.1"/>
</dbReference>
<keyword evidence="3" id="KW-0804">Transcription</keyword>
<dbReference type="PROSITE" id="PS50932">
    <property type="entry name" value="HTH_LACI_2"/>
    <property type="match status" value="1"/>
</dbReference>
<dbReference type="OrthoDB" id="2854648at2"/>
<dbReference type="InterPro" id="IPR000843">
    <property type="entry name" value="HTH_LacI"/>
</dbReference>
<dbReference type="STRING" id="158787.BSCA_1177"/>
<dbReference type="EMBL" id="JGZO01000001">
    <property type="protein sequence ID" value="KFI95880.1"/>
    <property type="molecule type" value="Genomic_DNA"/>
</dbReference>
<proteinExistence type="predicted"/>
<dbReference type="Pfam" id="PF13377">
    <property type="entry name" value="Peripla_BP_3"/>
    <property type="match status" value="1"/>
</dbReference>
<keyword evidence="1" id="KW-0805">Transcription regulation</keyword>
<evidence type="ECO:0000313" key="6">
    <source>
        <dbReference type="Proteomes" id="UP000029033"/>
    </source>
</evidence>
<evidence type="ECO:0000256" key="3">
    <source>
        <dbReference type="ARBA" id="ARBA00023163"/>
    </source>
</evidence>
<dbReference type="InterPro" id="IPR010982">
    <property type="entry name" value="Lambda_DNA-bd_dom_sf"/>
</dbReference>
<dbReference type="Pfam" id="PF00356">
    <property type="entry name" value="LacI"/>
    <property type="match status" value="1"/>
</dbReference>
<dbReference type="GeneID" id="85165094"/>
<gene>
    <name evidence="5" type="ORF">BSCA_1177</name>
</gene>
<organism evidence="5 6">
    <name type="scientific">Bifidobacterium scardovii</name>
    <dbReference type="NCBI Taxonomy" id="158787"/>
    <lineage>
        <taxon>Bacteria</taxon>
        <taxon>Bacillati</taxon>
        <taxon>Actinomycetota</taxon>
        <taxon>Actinomycetes</taxon>
        <taxon>Bifidobacteriales</taxon>
        <taxon>Bifidobacteriaceae</taxon>
        <taxon>Bifidobacterium</taxon>
    </lineage>
</organism>
<keyword evidence="6" id="KW-1185">Reference proteome</keyword>
<evidence type="ECO:0000259" key="4">
    <source>
        <dbReference type="PROSITE" id="PS50932"/>
    </source>
</evidence>
<evidence type="ECO:0000256" key="1">
    <source>
        <dbReference type="ARBA" id="ARBA00023015"/>
    </source>
</evidence>
<accession>A0A087DK30</accession>
<dbReference type="CDD" id="cd01392">
    <property type="entry name" value="HTH_LacI"/>
    <property type="match status" value="1"/>
</dbReference>
<protein>
    <submittedName>
        <fullName evidence="5">Transcriptional regulator, LacI family</fullName>
    </submittedName>
</protein>
<dbReference type="PANTHER" id="PTHR30146:SF153">
    <property type="entry name" value="LACTOSE OPERON REPRESSOR"/>
    <property type="match status" value="1"/>
</dbReference>